<evidence type="ECO:0000313" key="2">
    <source>
        <dbReference type="Proteomes" id="UP001469553"/>
    </source>
</evidence>
<gene>
    <name evidence="1" type="ORF">AMECASPLE_010769</name>
</gene>
<keyword evidence="2" id="KW-1185">Reference proteome</keyword>
<comment type="caution">
    <text evidence="1">The sequence shown here is derived from an EMBL/GenBank/DDBJ whole genome shotgun (WGS) entry which is preliminary data.</text>
</comment>
<sequence length="105" mass="11421">MPLYPGILLLPFSDACKGQWSVLSLQTESGGTKLWGTLLFFSTTTACEGLLDFEVQQWGMGNRGDLGLAVSSVKQPRLYQGQVKHVEYNVVVQFLGPDLGAIEGD</sequence>
<proteinExistence type="predicted"/>
<reference evidence="1 2" key="1">
    <citation type="submission" date="2021-06" db="EMBL/GenBank/DDBJ databases">
        <authorList>
            <person name="Palmer J.M."/>
        </authorList>
    </citation>
    <scope>NUCLEOTIDE SEQUENCE [LARGE SCALE GENOMIC DNA]</scope>
    <source>
        <strain evidence="1 2">AS_MEX2019</strain>
        <tissue evidence="1">Muscle</tissue>
    </source>
</reference>
<protein>
    <submittedName>
        <fullName evidence="1">Uncharacterized protein</fullName>
    </submittedName>
</protein>
<organism evidence="1 2">
    <name type="scientific">Ameca splendens</name>
    <dbReference type="NCBI Taxonomy" id="208324"/>
    <lineage>
        <taxon>Eukaryota</taxon>
        <taxon>Metazoa</taxon>
        <taxon>Chordata</taxon>
        <taxon>Craniata</taxon>
        <taxon>Vertebrata</taxon>
        <taxon>Euteleostomi</taxon>
        <taxon>Actinopterygii</taxon>
        <taxon>Neopterygii</taxon>
        <taxon>Teleostei</taxon>
        <taxon>Neoteleostei</taxon>
        <taxon>Acanthomorphata</taxon>
        <taxon>Ovalentaria</taxon>
        <taxon>Atherinomorphae</taxon>
        <taxon>Cyprinodontiformes</taxon>
        <taxon>Goodeidae</taxon>
        <taxon>Ameca</taxon>
    </lineage>
</organism>
<accession>A0ABV1A6X7</accession>
<name>A0ABV1A6X7_9TELE</name>
<dbReference type="EMBL" id="JAHRIP010085270">
    <property type="protein sequence ID" value="MEQ2314309.1"/>
    <property type="molecule type" value="Genomic_DNA"/>
</dbReference>
<evidence type="ECO:0000313" key="1">
    <source>
        <dbReference type="EMBL" id="MEQ2314309.1"/>
    </source>
</evidence>
<dbReference type="Proteomes" id="UP001469553">
    <property type="component" value="Unassembled WGS sequence"/>
</dbReference>